<organism evidence="3 4">
    <name type="scientific">Hymenobacter lutimineralis</name>
    <dbReference type="NCBI Taxonomy" id="2606448"/>
    <lineage>
        <taxon>Bacteria</taxon>
        <taxon>Pseudomonadati</taxon>
        <taxon>Bacteroidota</taxon>
        <taxon>Cytophagia</taxon>
        <taxon>Cytophagales</taxon>
        <taxon>Hymenobacteraceae</taxon>
        <taxon>Hymenobacter</taxon>
    </lineage>
</organism>
<dbReference type="InterPro" id="IPR008969">
    <property type="entry name" value="CarboxyPept-like_regulatory"/>
</dbReference>
<dbReference type="Pfam" id="PF00561">
    <property type="entry name" value="Abhydrolase_1"/>
    <property type="match status" value="1"/>
</dbReference>
<evidence type="ECO:0000259" key="2">
    <source>
        <dbReference type="Pfam" id="PF00561"/>
    </source>
</evidence>
<dbReference type="SUPFAM" id="SSF49464">
    <property type="entry name" value="Carboxypeptidase regulatory domain-like"/>
    <property type="match status" value="1"/>
</dbReference>
<dbReference type="SUPFAM" id="SSF53474">
    <property type="entry name" value="alpha/beta-Hydrolases"/>
    <property type="match status" value="1"/>
</dbReference>
<reference evidence="3 4" key="1">
    <citation type="submission" date="2019-08" db="EMBL/GenBank/DDBJ databases">
        <authorList>
            <person name="Seo M.-J."/>
        </authorList>
    </citation>
    <scope>NUCLEOTIDE SEQUENCE [LARGE SCALE GENOMIC DNA]</scope>
    <source>
        <strain evidence="3 4">KIGAM108</strain>
    </source>
</reference>
<dbReference type="InterPro" id="IPR029058">
    <property type="entry name" value="AB_hydrolase_fold"/>
</dbReference>
<dbReference type="PANTHER" id="PTHR43433">
    <property type="entry name" value="HYDROLASE, ALPHA/BETA FOLD FAMILY PROTEIN"/>
    <property type="match status" value="1"/>
</dbReference>
<dbReference type="Pfam" id="PF13715">
    <property type="entry name" value="CarbopepD_reg_2"/>
    <property type="match status" value="1"/>
</dbReference>
<keyword evidence="1" id="KW-0732">Signal</keyword>
<protein>
    <submittedName>
        <fullName evidence="3">Alpha/beta fold hydrolase</fullName>
    </submittedName>
</protein>
<dbReference type="Proteomes" id="UP000322791">
    <property type="component" value="Unassembled WGS sequence"/>
</dbReference>
<dbReference type="Gene3D" id="3.40.50.1820">
    <property type="entry name" value="alpha/beta hydrolase"/>
    <property type="match status" value="1"/>
</dbReference>
<feature type="signal peptide" evidence="1">
    <location>
        <begin position="1"/>
        <end position="20"/>
    </location>
</feature>
<dbReference type="EMBL" id="VTHL01000013">
    <property type="protein sequence ID" value="TYZ08321.1"/>
    <property type="molecule type" value="Genomic_DNA"/>
</dbReference>
<dbReference type="InterPro" id="IPR050471">
    <property type="entry name" value="AB_hydrolase"/>
</dbReference>
<feature type="chain" id="PRO_5023049655" evidence="1">
    <location>
        <begin position="21"/>
        <end position="567"/>
    </location>
</feature>
<dbReference type="InterPro" id="IPR000073">
    <property type="entry name" value="AB_hydrolase_1"/>
</dbReference>
<gene>
    <name evidence="3" type="ORF">FY528_12775</name>
</gene>
<dbReference type="AlphaFoldDB" id="A0A5D6UX15"/>
<comment type="caution">
    <text evidence="3">The sequence shown here is derived from an EMBL/GenBank/DDBJ whole genome shotgun (WGS) entry which is preliminary data.</text>
</comment>
<evidence type="ECO:0000313" key="3">
    <source>
        <dbReference type="EMBL" id="TYZ08321.1"/>
    </source>
</evidence>
<proteinExistence type="predicted"/>
<accession>A0A5D6UX15</accession>
<dbReference type="PRINTS" id="PR00111">
    <property type="entry name" value="ABHYDROLASE"/>
</dbReference>
<keyword evidence="4" id="KW-1185">Reference proteome</keyword>
<feature type="domain" description="AB hydrolase-1" evidence="2">
    <location>
        <begin position="353"/>
        <end position="484"/>
    </location>
</feature>
<evidence type="ECO:0000313" key="4">
    <source>
        <dbReference type="Proteomes" id="UP000322791"/>
    </source>
</evidence>
<keyword evidence="3" id="KW-0378">Hydrolase</keyword>
<sequence>MFLRLPLVLAGLLLALHTSAQTTLLRGAVLDGQTNAPVPFASVGVPRQALGTVADAEGRFQFRVPDSVAARAPRVLVSCVGYQTADLPLTDLQAAAPVVRLAPLARQLAAVTVRAGKQRVQTFGRTAGSTFMTSRLYTEPGLVSDELAKEQGTLVPLASDCHLRDFNMLVAFNRFRSVTFRLNLYSVKNSLPDEPLLSQDVRFTVQQPRGWVKVDLQPYQLYLRGHRQVAVTVQWLHSEAAEGQAKAFGIAAVPQPGHSILTRDKSQAQWQQTKPGYLSLYLTADVYRPAKTAQPAAADYALPDSLRYLQQLQGPALTELDNPEHYGNNAAAGHTVAVSGGLLYYERYGRGTPLLLLHGNGQSIAAFQKQISALARHFEVIAVDTRAHGRSVDYTTTPLTYDLFAEDVRQLLDSLRLPRVDVLGWSDGGNTALKLALAHPTRVRRLAIMGANLFPTPEAIAPDFLALLRRQLREAEQRPEASQPHRARLIRLLLQEPQLAFWDMATVQAPVLVMAGEKDVILEKHTRALARSLPQGQLRIFPGATHYAPQEVPGLFNEAVLMFLRQP</sequence>
<evidence type="ECO:0000256" key="1">
    <source>
        <dbReference type="SAM" id="SignalP"/>
    </source>
</evidence>
<dbReference type="GO" id="GO:0004806">
    <property type="term" value="F:triacylglycerol lipase activity"/>
    <property type="evidence" value="ECO:0007669"/>
    <property type="project" value="TreeGrafter"/>
</dbReference>
<dbReference type="PANTHER" id="PTHR43433:SF5">
    <property type="entry name" value="AB HYDROLASE-1 DOMAIN-CONTAINING PROTEIN"/>
    <property type="match status" value="1"/>
</dbReference>
<name>A0A5D6UX15_9BACT</name>
<dbReference type="GO" id="GO:0046503">
    <property type="term" value="P:glycerolipid catabolic process"/>
    <property type="evidence" value="ECO:0007669"/>
    <property type="project" value="TreeGrafter"/>
</dbReference>
<dbReference type="RefSeq" id="WP_149071410.1">
    <property type="nucleotide sequence ID" value="NZ_VTHL01000013.1"/>
</dbReference>